<evidence type="ECO:0000256" key="7">
    <source>
        <dbReference type="ARBA" id="ARBA00023235"/>
    </source>
</evidence>
<feature type="transmembrane region" description="Helical" evidence="9">
    <location>
        <begin position="6"/>
        <end position="24"/>
    </location>
</feature>
<keyword evidence="4" id="KW-0125">Carotenoid biosynthesis</keyword>
<evidence type="ECO:0000256" key="8">
    <source>
        <dbReference type="SAM" id="MobiDB-lite"/>
    </source>
</evidence>
<dbReference type="AlphaFoldDB" id="A0A366IGH5"/>
<protein>
    <submittedName>
        <fullName evidence="10">Lycopene cyclase domain-containing protein</fullName>
    </submittedName>
</protein>
<evidence type="ECO:0000256" key="2">
    <source>
        <dbReference type="ARBA" id="ARBA00004829"/>
    </source>
</evidence>
<dbReference type="GO" id="GO:0016872">
    <property type="term" value="F:intramolecular lyase activity"/>
    <property type="evidence" value="ECO:0007669"/>
    <property type="project" value="InterPro"/>
</dbReference>
<reference evidence="10 11" key="1">
    <citation type="submission" date="2018-06" db="EMBL/GenBank/DDBJ databases">
        <title>Freshwater and sediment microbial communities from various areas in North America, analyzing microbe dynamics in response to fracking.</title>
        <authorList>
            <person name="Lamendella R."/>
        </authorList>
    </citation>
    <scope>NUCLEOTIDE SEQUENCE [LARGE SCALE GENOMIC DNA]</scope>
    <source>
        <strain evidence="10 11">3b_TX</strain>
    </source>
</reference>
<keyword evidence="6 9" id="KW-0472">Membrane</keyword>
<keyword evidence="11" id="KW-1185">Reference proteome</keyword>
<feature type="transmembrane region" description="Helical" evidence="9">
    <location>
        <begin position="81"/>
        <end position="99"/>
    </location>
</feature>
<evidence type="ECO:0000256" key="1">
    <source>
        <dbReference type="ARBA" id="ARBA00004141"/>
    </source>
</evidence>
<dbReference type="GO" id="GO:0016020">
    <property type="term" value="C:membrane"/>
    <property type="evidence" value="ECO:0007669"/>
    <property type="project" value="UniProtKB-SubCell"/>
</dbReference>
<organism evidence="10 11">
    <name type="scientific">Brevibacterium celere</name>
    <dbReference type="NCBI Taxonomy" id="225845"/>
    <lineage>
        <taxon>Bacteria</taxon>
        <taxon>Bacillati</taxon>
        <taxon>Actinomycetota</taxon>
        <taxon>Actinomycetes</taxon>
        <taxon>Micrococcales</taxon>
        <taxon>Brevibacteriaceae</taxon>
        <taxon>Brevibacterium</taxon>
    </lineage>
</organism>
<evidence type="ECO:0000256" key="4">
    <source>
        <dbReference type="ARBA" id="ARBA00022746"/>
    </source>
</evidence>
<comment type="pathway">
    <text evidence="2">Carotenoid biosynthesis.</text>
</comment>
<keyword evidence="7" id="KW-0413">Isomerase</keyword>
<evidence type="ECO:0000256" key="6">
    <source>
        <dbReference type="ARBA" id="ARBA00023136"/>
    </source>
</evidence>
<comment type="caution">
    <text evidence="10">The sequence shown here is derived from an EMBL/GenBank/DDBJ whole genome shotgun (WGS) entry which is preliminary data.</text>
</comment>
<keyword evidence="5 9" id="KW-1133">Transmembrane helix</keyword>
<feature type="compositionally biased region" description="Basic residues" evidence="8">
    <location>
        <begin position="108"/>
        <end position="121"/>
    </location>
</feature>
<accession>A0A366IGH5</accession>
<feature type="region of interest" description="Disordered" evidence="8">
    <location>
        <begin position="100"/>
        <end position="121"/>
    </location>
</feature>
<dbReference type="Proteomes" id="UP000253509">
    <property type="component" value="Unassembled WGS sequence"/>
</dbReference>
<evidence type="ECO:0000256" key="5">
    <source>
        <dbReference type="ARBA" id="ARBA00022989"/>
    </source>
</evidence>
<evidence type="ECO:0000256" key="9">
    <source>
        <dbReference type="SAM" id="Phobius"/>
    </source>
</evidence>
<gene>
    <name evidence="10" type="ORF">DFO65_108131</name>
</gene>
<evidence type="ECO:0000313" key="10">
    <source>
        <dbReference type="EMBL" id="RBP70678.1"/>
    </source>
</evidence>
<evidence type="ECO:0000256" key="3">
    <source>
        <dbReference type="ARBA" id="ARBA00022692"/>
    </source>
</evidence>
<feature type="transmembrane region" description="Helical" evidence="9">
    <location>
        <begin position="36"/>
        <end position="61"/>
    </location>
</feature>
<keyword evidence="3 9" id="KW-0812">Transmembrane</keyword>
<dbReference type="InterPro" id="IPR017825">
    <property type="entry name" value="Lycopene_cyclase_dom"/>
</dbReference>
<dbReference type="GO" id="GO:0045436">
    <property type="term" value="F:lycopene beta cyclase activity"/>
    <property type="evidence" value="ECO:0007669"/>
    <property type="project" value="UniProtKB-ARBA"/>
</dbReference>
<name>A0A366IGH5_9MICO</name>
<dbReference type="NCBIfam" id="TIGR03462">
    <property type="entry name" value="CarR_dom_SF"/>
    <property type="match status" value="1"/>
</dbReference>
<dbReference type="RefSeq" id="WP_113904795.1">
    <property type="nucleotide sequence ID" value="NZ_QNSB01000008.1"/>
</dbReference>
<comment type="subcellular location">
    <subcellularLocation>
        <location evidence="1">Membrane</location>
        <topology evidence="1">Multi-pass membrane protein</topology>
    </subcellularLocation>
</comment>
<evidence type="ECO:0000313" key="11">
    <source>
        <dbReference type="Proteomes" id="UP000253509"/>
    </source>
</evidence>
<proteinExistence type="predicted"/>
<dbReference type="GO" id="GO:0016117">
    <property type="term" value="P:carotenoid biosynthetic process"/>
    <property type="evidence" value="ECO:0007669"/>
    <property type="project" value="UniProtKB-KW"/>
</dbReference>
<sequence length="121" mass="13622">MTHMLYLVALLVSSACLVVLDLRYRLVLPRLRWRAVLVLVTGVVFFLAWDLAAIAAGHYAVGSSALMTGIMLAPELPLEEIVFITFLSYLALLVHRIAARSPREAPRSPRKARRSLRQVRR</sequence>
<dbReference type="EMBL" id="QNSB01000008">
    <property type="protein sequence ID" value="RBP70678.1"/>
    <property type="molecule type" value="Genomic_DNA"/>
</dbReference>